<dbReference type="InterPro" id="IPR006674">
    <property type="entry name" value="HD_domain"/>
</dbReference>
<dbReference type="PROSITE" id="PS51832">
    <property type="entry name" value="HD_GYP"/>
    <property type="match status" value="1"/>
</dbReference>
<dbReference type="InterPro" id="IPR003607">
    <property type="entry name" value="HD/PDEase_dom"/>
</dbReference>
<reference evidence="2 3" key="1">
    <citation type="submission" date="2019-03" db="EMBL/GenBank/DDBJ databases">
        <title>Genomic Encyclopedia of Type Strains, Phase IV (KMG-IV): sequencing the most valuable type-strain genomes for metagenomic binning, comparative biology and taxonomic classification.</title>
        <authorList>
            <person name="Goeker M."/>
        </authorList>
    </citation>
    <scope>NUCLEOTIDE SEQUENCE [LARGE SCALE GENOMIC DNA]</scope>
    <source>
        <strain evidence="2 3">DSM 20467</strain>
    </source>
</reference>
<evidence type="ECO:0000259" key="1">
    <source>
        <dbReference type="PROSITE" id="PS51832"/>
    </source>
</evidence>
<dbReference type="Pfam" id="PF01966">
    <property type="entry name" value="HD"/>
    <property type="match status" value="1"/>
</dbReference>
<dbReference type="SMART" id="SM00471">
    <property type="entry name" value="HDc"/>
    <property type="match status" value="2"/>
</dbReference>
<keyword evidence="3" id="KW-1185">Reference proteome</keyword>
<dbReference type="CDD" id="cd00077">
    <property type="entry name" value="HDc"/>
    <property type="match status" value="2"/>
</dbReference>
<dbReference type="PANTHER" id="PTHR43155">
    <property type="entry name" value="CYCLIC DI-GMP PHOSPHODIESTERASE PA4108-RELATED"/>
    <property type="match status" value="1"/>
</dbReference>
<dbReference type="Proteomes" id="UP000295188">
    <property type="component" value="Unassembled WGS sequence"/>
</dbReference>
<dbReference type="EMBL" id="SMAA01000021">
    <property type="protein sequence ID" value="TCS76679.1"/>
    <property type="molecule type" value="Genomic_DNA"/>
</dbReference>
<dbReference type="Gene3D" id="1.10.3210.10">
    <property type="entry name" value="Hypothetical protein af1432"/>
    <property type="match status" value="2"/>
</dbReference>
<dbReference type="AlphaFoldDB" id="A0A4R3K2R8"/>
<name>A0A4R3K2R8_9FIRM</name>
<dbReference type="SUPFAM" id="SSF109604">
    <property type="entry name" value="HD-domain/PDEase-like"/>
    <property type="match status" value="2"/>
</dbReference>
<dbReference type="Pfam" id="PF13487">
    <property type="entry name" value="HD_5"/>
    <property type="match status" value="1"/>
</dbReference>
<dbReference type="OrthoDB" id="9804747at2"/>
<dbReference type="RefSeq" id="WP_132551293.1">
    <property type="nucleotide sequence ID" value="NZ_SMAA01000021.1"/>
</dbReference>
<dbReference type="InterPro" id="IPR037522">
    <property type="entry name" value="HD_GYP_dom"/>
</dbReference>
<gene>
    <name evidence="2" type="ORF">EDC37_12114</name>
</gene>
<organism evidence="2 3">
    <name type="scientific">Pectinatus cerevisiiphilus</name>
    <dbReference type="NCBI Taxonomy" id="86956"/>
    <lineage>
        <taxon>Bacteria</taxon>
        <taxon>Bacillati</taxon>
        <taxon>Bacillota</taxon>
        <taxon>Negativicutes</taxon>
        <taxon>Selenomonadales</taxon>
        <taxon>Selenomonadaceae</taxon>
        <taxon>Pectinatus</taxon>
    </lineage>
</organism>
<protein>
    <submittedName>
        <fullName evidence="2">HD domain-containing protein</fullName>
    </submittedName>
</protein>
<accession>A0A4R3K2R8</accession>
<dbReference type="PANTHER" id="PTHR43155:SF1">
    <property type="entry name" value="3'3'-CGAMP-SPECIFIC PHOSPHODIESTERASE 1"/>
    <property type="match status" value="1"/>
</dbReference>
<evidence type="ECO:0000313" key="2">
    <source>
        <dbReference type="EMBL" id="TCS76679.1"/>
    </source>
</evidence>
<feature type="domain" description="HD-GYP" evidence="1">
    <location>
        <begin position="212"/>
        <end position="407"/>
    </location>
</feature>
<proteinExistence type="predicted"/>
<evidence type="ECO:0000313" key="3">
    <source>
        <dbReference type="Proteomes" id="UP000295188"/>
    </source>
</evidence>
<comment type="caution">
    <text evidence="2">The sequence shown here is derived from an EMBL/GenBank/DDBJ whole genome shotgun (WGS) entry which is preliminary data.</text>
</comment>
<sequence length="413" mass="47035">MHIQHNNSLNLVKALSMALELLSVNLSFHHWRVAIIAMAIAEEMELPHHTCATLLQAALLHDIGSVLSKKPCADNIHPKKMLDKHYTAHAYDGYACLKNFHYFRNLADIILYHHTNWQDSKTETKISLQSRILRLADYVEVHIDPQKYILLQAKGIIKDIKEKNGSLFAPAVVKSFLNISHQESFWLNIADRAYADFFFKKNDFYGMAYPYTETDIIDIVRTFAAIIDRTSEFTYDHSCSVSKISVFLAKKRGFCTKELKEIMIAGLLHDLGKLSIPTAVLEKSGKLNDAEFALMHQHAYYTYWILRQIDGFERIAEWAAYHHECLDGSGYPFRLKADALSLGSRIVAVADIFVALREDRPYRQGLPQKEILCIMKKMAESLKLDKNLVGLLVNNYKAVSLLVSGSEAGTDIR</sequence>